<evidence type="ECO:0000313" key="1">
    <source>
        <dbReference type="EMBL" id="KAJ1350670.1"/>
    </source>
</evidence>
<gene>
    <name evidence="1" type="ORF">KIN20_006526</name>
</gene>
<organism evidence="1 2">
    <name type="scientific">Parelaphostrongylus tenuis</name>
    <name type="common">Meningeal worm</name>
    <dbReference type="NCBI Taxonomy" id="148309"/>
    <lineage>
        <taxon>Eukaryota</taxon>
        <taxon>Metazoa</taxon>
        <taxon>Ecdysozoa</taxon>
        <taxon>Nematoda</taxon>
        <taxon>Chromadorea</taxon>
        <taxon>Rhabditida</taxon>
        <taxon>Rhabditina</taxon>
        <taxon>Rhabditomorpha</taxon>
        <taxon>Strongyloidea</taxon>
        <taxon>Metastrongylidae</taxon>
        <taxon>Parelaphostrongylus</taxon>
    </lineage>
</organism>
<reference evidence="1" key="1">
    <citation type="submission" date="2021-06" db="EMBL/GenBank/DDBJ databases">
        <title>Parelaphostrongylus tenuis whole genome reference sequence.</title>
        <authorList>
            <person name="Garwood T.J."/>
            <person name="Larsen P.A."/>
            <person name="Fountain-Jones N.M."/>
            <person name="Garbe J.R."/>
            <person name="Macchietto M.G."/>
            <person name="Kania S.A."/>
            <person name="Gerhold R.W."/>
            <person name="Richards J.E."/>
            <person name="Wolf T.M."/>
        </authorList>
    </citation>
    <scope>NUCLEOTIDE SEQUENCE</scope>
    <source>
        <strain evidence="1">MNPRO001-30</strain>
        <tissue evidence="1">Meninges</tissue>
    </source>
</reference>
<dbReference type="EMBL" id="JAHQIW010000921">
    <property type="protein sequence ID" value="KAJ1350670.1"/>
    <property type="molecule type" value="Genomic_DNA"/>
</dbReference>
<accession>A0AAD5M1W9</accession>
<keyword evidence="2" id="KW-1185">Reference proteome</keyword>
<dbReference type="AlphaFoldDB" id="A0AAD5M1W9"/>
<protein>
    <submittedName>
        <fullName evidence="1">Uncharacterized protein</fullName>
    </submittedName>
</protein>
<dbReference type="Proteomes" id="UP001196413">
    <property type="component" value="Unassembled WGS sequence"/>
</dbReference>
<name>A0AAD5M1W9_PARTN</name>
<evidence type="ECO:0000313" key="2">
    <source>
        <dbReference type="Proteomes" id="UP001196413"/>
    </source>
</evidence>
<proteinExistence type="predicted"/>
<comment type="caution">
    <text evidence="1">The sequence shown here is derived from an EMBL/GenBank/DDBJ whole genome shotgun (WGS) entry which is preliminary data.</text>
</comment>
<sequence length="96" mass="11240">MRSLMATTPLWLSSKPLSVTTTIVDAKQEARVYRDVTTIFAHLEMKYWMIRVVERVNDASNDVRLRRAYFISDYFDYQARGYERSSSSNRMGSTTE</sequence>